<evidence type="ECO:0000313" key="10">
    <source>
        <dbReference type="EMBL" id="AEV31407.1"/>
    </source>
</evidence>
<dbReference type="STRING" id="926562.Oweho_0388"/>
<feature type="transmembrane region" description="Helical" evidence="7">
    <location>
        <begin position="44"/>
        <end position="70"/>
    </location>
</feature>
<dbReference type="AlphaFoldDB" id="G8R8M5"/>
<keyword evidence="6 7" id="KW-0472">Membrane</keyword>
<evidence type="ECO:0000256" key="6">
    <source>
        <dbReference type="ARBA" id="ARBA00023136"/>
    </source>
</evidence>
<evidence type="ECO:0000313" key="11">
    <source>
        <dbReference type="Proteomes" id="UP000005631"/>
    </source>
</evidence>
<dbReference type="Proteomes" id="UP000005631">
    <property type="component" value="Chromosome"/>
</dbReference>
<feature type="transmembrane region" description="Helical" evidence="7">
    <location>
        <begin position="169"/>
        <end position="185"/>
    </location>
</feature>
<dbReference type="PANTHER" id="PTHR43731">
    <property type="entry name" value="RHOMBOID PROTEASE"/>
    <property type="match status" value="1"/>
</dbReference>
<dbReference type="eggNOG" id="COG0705">
    <property type="taxonomic scope" value="Bacteria"/>
</dbReference>
<dbReference type="SUPFAM" id="SSF144091">
    <property type="entry name" value="Rhomboid-like"/>
    <property type="match status" value="1"/>
</dbReference>
<evidence type="ECO:0000256" key="1">
    <source>
        <dbReference type="ARBA" id="ARBA00004141"/>
    </source>
</evidence>
<dbReference type="InterPro" id="IPR050925">
    <property type="entry name" value="Rhomboid_protease_S54"/>
</dbReference>
<gene>
    <name evidence="10" type="ordered locus">Oweho_0388</name>
</gene>
<dbReference type="EMBL" id="CP003156">
    <property type="protein sequence ID" value="AEV31407.1"/>
    <property type="molecule type" value="Genomic_DNA"/>
</dbReference>
<dbReference type="GO" id="GO:0004252">
    <property type="term" value="F:serine-type endopeptidase activity"/>
    <property type="evidence" value="ECO:0007669"/>
    <property type="project" value="InterPro"/>
</dbReference>
<keyword evidence="4" id="KW-0378">Hydrolase</keyword>
<feature type="transmembrane region" description="Helical" evidence="7">
    <location>
        <begin position="108"/>
        <end position="128"/>
    </location>
</feature>
<evidence type="ECO:0000259" key="9">
    <source>
        <dbReference type="Pfam" id="PF20216"/>
    </source>
</evidence>
<keyword evidence="11" id="KW-1185">Reference proteome</keyword>
<name>G8R8M5_OWEHD</name>
<dbReference type="GO" id="GO:0016020">
    <property type="term" value="C:membrane"/>
    <property type="evidence" value="ECO:0007669"/>
    <property type="project" value="UniProtKB-SubCell"/>
</dbReference>
<feature type="domain" description="Peptidase S54 rhomboid" evidence="8">
    <location>
        <begin position="42"/>
        <end position="185"/>
    </location>
</feature>
<feature type="domain" description="DUF6576" evidence="9">
    <location>
        <begin position="226"/>
        <end position="268"/>
    </location>
</feature>
<sequence length="270" mass="30115">MNLDMASMALIAANVIISLQGFKNRAFLDKWTFEVGKILGGKEYYRMISSGFVHVDGNHLLFNMLSLFFFAGNIERSLGIEGLLAVYFGSLLAGSLFSLVVHRNSPGYRAVGASGAVSGVVFAAIALFPGMKLGLLFLPIFFPAWVFGLGFVAYSIYGIRSQRDNVGHEAHLGGAIVGLLIALLFDPQAFFNNTFTILLIFIPTAIFMIIAWQKPQWLFKRQVQPQTMDDSYNERQAQLKAELNRILEKVNTHGADSLTHQEREFLNHFR</sequence>
<feature type="transmembrane region" description="Helical" evidence="7">
    <location>
        <begin position="6"/>
        <end position="23"/>
    </location>
</feature>
<dbReference type="HOGENOM" id="CLU_055068_9_0_10"/>
<evidence type="ECO:0000256" key="2">
    <source>
        <dbReference type="ARBA" id="ARBA00009045"/>
    </source>
</evidence>
<feature type="transmembrane region" description="Helical" evidence="7">
    <location>
        <begin position="191"/>
        <end position="212"/>
    </location>
</feature>
<proteinExistence type="inferred from homology"/>
<evidence type="ECO:0000256" key="7">
    <source>
        <dbReference type="SAM" id="Phobius"/>
    </source>
</evidence>
<keyword evidence="3 7" id="KW-0812">Transmembrane</keyword>
<dbReference type="InterPro" id="IPR022764">
    <property type="entry name" value="Peptidase_S54_rhomboid_dom"/>
</dbReference>
<dbReference type="PANTHER" id="PTHR43731:SF14">
    <property type="entry name" value="PRESENILIN-ASSOCIATED RHOMBOID-LIKE PROTEIN, MITOCHONDRIAL"/>
    <property type="match status" value="1"/>
</dbReference>
<dbReference type="Gene3D" id="1.20.1540.10">
    <property type="entry name" value="Rhomboid-like"/>
    <property type="match status" value="1"/>
</dbReference>
<accession>G8R8M5</accession>
<evidence type="ECO:0000259" key="8">
    <source>
        <dbReference type="Pfam" id="PF01694"/>
    </source>
</evidence>
<organism evidence="10 11">
    <name type="scientific">Owenweeksia hongkongensis (strain DSM 17368 / CIP 108786 / JCM 12287 / NRRL B-23963 / UST20020801)</name>
    <dbReference type="NCBI Taxonomy" id="926562"/>
    <lineage>
        <taxon>Bacteria</taxon>
        <taxon>Pseudomonadati</taxon>
        <taxon>Bacteroidota</taxon>
        <taxon>Flavobacteriia</taxon>
        <taxon>Flavobacteriales</taxon>
        <taxon>Owenweeksiaceae</taxon>
        <taxon>Owenweeksia</taxon>
    </lineage>
</organism>
<dbReference type="Pfam" id="PF01694">
    <property type="entry name" value="Rhomboid"/>
    <property type="match status" value="1"/>
</dbReference>
<comment type="subcellular location">
    <subcellularLocation>
        <location evidence="1">Membrane</location>
        <topology evidence="1">Multi-pass membrane protein</topology>
    </subcellularLocation>
</comment>
<protein>
    <submittedName>
        <fullName evidence="10">Putative membrane protein</fullName>
    </submittedName>
</protein>
<evidence type="ECO:0000256" key="4">
    <source>
        <dbReference type="ARBA" id="ARBA00022801"/>
    </source>
</evidence>
<keyword evidence="5 7" id="KW-1133">Transmembrane helix</keyword>
<reference evidence="10 11" key="1">
    <citation type="journal article" date="2012" name="Stand. Genomic Sci.">
        <title>Genome sequence of the orange-pigmented seawater bacterium Owenweeksia hongkongensis type strain (UST20020801(T)).</title>
        <authorList>
            <person name="Riedel T."/>
            <person name="Held B."/>
            <person name="Nolan M."/>
            <person name="Lucas S."/>
            <person name="Lapidus A."/>
            <person name="Tice H."/>
            <person name="Del Rio T.G."/>
            <person name="Cheng J.F."/>
            <person name="Han C."/>
            <person name="Tapia R."/>
            <person name="Goodwin L.A."/>
            <person name="Pitluck S."/>
            <person name="Liolios K."/>
            <person name="Mavromatis K."/>
            <person name="Pagani I."/>
            <person name="Ivanova N."/>
            <person name="Mikhailova N."/>
            <person name="Pati A."/>
            <person name="Chen A."/>
            <person name="Palaniappan K."/>
            <person name="Rohde M."/>
            <person name="Tindall B.J."/>
            <person name="Detter J.C."/>
            <person name="Goker M."/>
            <person name="Woyke T."/>
            <person name="Bristow J."/>
            <person name="Eisen J.A."/>
            <person name="Markowitz V."/>
            <person name="Hugenholtz P."/>
            <person name="Klenk H.P."/>
            <person name="Kyrpides N.C."/>
        </authorList>
    </citation>
    <scope>NUCLEOTIDE SEQUENCE</scope>
    <source>
        <strain evidence="11">DSM 17368 / JCM 12287 / NRRL B-23963</strain>
    </source>
</reference>
<comment type="similarity">
    <text evidence="2">Belongs to the peptidase S54 family.</text>
</comment>
<feature type="transmembrane region" description="Helical" evidence="7">
    <location>
        <begin position="82"/>
        <end position="101"/>
    </location>
</feature>
<evidence type="ECO:0000256" key="3">
    <source>
        <dbReference type="ARBA" id="ARBA00022692"/>
    </source>
</evidence>
<dbReference type="Pfam" id="PF20216">
    <property type="entry name" value="DUF6576"/>
    <property type="match status" value="1"/>
</dbReference>
<evidence type="ECO:0000256" key="5">
    <source>
        <dbReference type="ARBA" id="ARBA00022989"/>
    </source>
</evidence>
<dbReference type="InterPro" id="IPR035952">
    <property type="entry name" value="Rhomboid-like_sf"/>
</dbReference>
<dbReference type="InterPro" id="IPR046483">
    <property type="entry name" value="DUF6576"/>
</dbReference>
<dbReference type="KEGG" id="oho:Oweho_0388"/>
<dbReference type="OrthoDB" id="9807874at2"/>
<feature type="transmembrane region" description="Helical" evidence="7">
    <location>
        <begin position="134"/>
        <end position="157"/>
    </location>
</feature>